<feature type="domain" description="N-acetyltransferase" evidence="3">
    <location>
        <begin position="11"/>
        <end position="157"/>
    </location>
</feature>
<sequence length="157" mass="17214">MQSDDIREGRGRVRPMDRHDLAVVADMIVRLARHHGDDPAIDAARLEVDLFGEARWLHGLVVERFGYVVGYALLVPRYRAQLTLRGLDLHHLFVLEGSRGLGLGRLLVAGAQAAAREAGCAFLTVGARAENGRAQDFYRSLGFQPHLAAGQGFAMTL</sequence>
<dbReference type="PROSITE" id="PS51186">
    <property type="entry name" value="GNAT"/>
    <property type="match status" value="1"/>
</dbReference>
<dbReference type="Pfam" id="PF00583">
    <property type="entry name" value="Acetyltransf_1"/>
    <property type="match status" value="1"/>
</dbReference>
<proteinExistence type="predicted"/>
<evidence type="ECO:0000259" key="3">
    <source>
        <dbReference type="PROSITE" id="PS51186"/>
    </source>
</evidence>
<dbReference type="SUPFAM" id="SSF55729">
    <property type="entry name" value="Acyl-CoA N-acyltransferases (Nat)"/>
    <property type="match status" value="1"/>
</dbReference>
<dbReference type="Gene3D" id="3.40.630.30">
    <property type="match status" value="1"/>
</dbReference>
<protein>
    <submittedName>
        <fullName evidence="4">Ribosomal protein S18 acetylase RimI-like enzyme</fullName>
    </submittedName>
</protein>
<dbReference type="InterPro" id="IPR016181">
    <property type="entry name" value="Acyl_CoA_acyltransferase"/>
</dbReference>
<keyword evidence="2" id="KW-0012">Acyltransferase</keyword>
<dbReference type="EMBL" id="JACHKA010000001">
    <property type="protein sequence ID" value="MBB5984874.1"/>
    <property type="molecule type" value="Genomic_DNA"/>
</dbReference>
<comment type="caution">
    <text evidence="4">The sequence shown here is derived from an EMBL/GenBank/DDBJ whole genome shotgun (WGS) entry which is preliminary data.</text>
</comment>
<accession>A0ABR6NC64</accession>
<reference evidence="4 5" key="1">
    <citation type="submission" date="2020-08" db="EMBL/GenBank/DDBJ databases">
        <title>Exploring microbial biodiversity for novel pathways involved in the catabolism of aromatic compounds derived from lignin.</title>
        <authorList>
            <person name="Elkins J."/>
        </authorList>
    </citation>
    <scope>NUCLEOTIDE SEQUENCE [LARGE SCALE GENOMIC DNA]</scope>
    <source>
        <strain evidence="4 5">B1D3A</strain>
    </source>
</reference>
<name>A0ABR6NC64_9SPHN</name>
<evidence type="ECO:0000313" key="5">
    <source>
        <dbReference type="Proteomes" id="UP001138540"/>
    </source>
</evidence>
<dbReference type="InterPro" id="IPR050832">
    <property type="entry name" value="Bact_Acetyltransf"/>
</dbReference>
<dbReference type="PANTHER" id="PTHR43877">
    <property type="entry name" value="AMINOALKYLPHOSPHONATE N-ACETYLTRANSFERASE-RELATED-RELATED"/>
    <property type="match status" value="1"/>
</dbReference>
<keyword evidence="5" id="KW-1185">Reference proteome</keyword>
<evidence type="ECO:0000256" key="1">
    <source>
        <dbReference type="ARBA" id="ARBA00022679"/>
    </source>
</evidence>
<organism evidence="4 5">
    <name type="scientific">Sphingobium lignivorans</name>
    <dbReference type="NCBI Taxonomy" id="2735886"/>
    <lineage>
        <taxon>Bacteria</taxon>
        <taxon>Pseudomonadati</taxon>
        <taxon>Pseudomonadota</taxon>
        <taxon>Alphaproteobacteria</taxon>
        <taxon>Sphingomonadales</taxon>
        <taxon>Sphingomonadaceae</taxon>
        <taxon>Sphingobium</taxon>
    </lineage>
</organism>
<keyword evidence="1" id="KW-0808">Transferase</keyword>
<evidence type="ECO:0000313" key="4">
    <source>
        <dbReference type="EMBL" id="MBB5984874.1"/>
    </source>
</evidence>
<dbReference type="CDD" id="cd04301">
    <property type="entry name" value="NAT_SF"/>
    <property type="match status" value="1"/>
</dbReference>
<dbReference type="Proteomes" id="UP001138540">
    <property type="component" value="Unassembled WGS sequence"/>
</dbReference>
<dbReference type="InterPro" id="IPR000182">
    <property type="entry name" value="GNAT_dom"/>
</dbReference>
<gene>
    <name evidence="4" type="ORF">HNP60_000848</name>
</gene>
<evidence type="ECO:0000256" key="2">
    <source>
        <dbReference type="ARBA" id="ARBA00023315"/>
    </source>
</evidence>